<dbReference type="Proteomes" id="UP000270190">
    <property type="component" value="Unassembled WGS sequence"/>
</dbReference>
<evidence type="ECO:0008006" key="4">
    <source>
        <dbReference type="Google" id="ProtNLM"/>
    </source>
</evidence>
<dbReference type="EMBL" id="OUNC01000005">
    <property type="protein sequence ID" value="SPP27283.1"/>
    <property type="molecule type" value="Genomic_DNA"/>
</dbReference>
<dbReference type="Gene3D" id="2.60.40.3600">
    <property type="match status" value="1"/>
</dbReference>
<gene>
    <name evidence="2" type="ORF">BTBSAS_130063</name>
</gene>
<dbReference type="AlphaFoldDB" id="A0A2X0QGA6"/>
<evidence type="ECO:0000313" key="3">
    <source>
        <dbReference type="Proteomes" id="UP000270190"/>
    </source>
</evidence>
<protein>
    <recommendedName>
        <fullName evidence="4">WxL domain-containing protein</fullName>
    </recommendedName>
</protein>
<feature type="chain" id="PRO_5016008679" description="WxL domain-containing protein" evidence="1">
    <location>
        <begin position="27"/>
        <end position="747"/>
    </location>
</feature>
<evidence type="ECO:0000256" key="1">
    <source>
        <dbReference type="SAM" id="SignalP"/>
    </source>
</evidence>
<accession>A0A2X0QGA6</accession>
<keyword evidence="1" id="KW-0732">Signal</keyword>
<name>A0A2X0QGA6_BROTH</name>
<feature type="signal peptide" evidence="1">
    <location>
        <begin position="1"/>
        <end position="26"/>
    </location>
</feature>
<dbReference type="RefSeq" id="WP_120487484.1">
    <property type="nucleotide sequence ID" value="NZ_CBCPKC010000008.1"/>
</dbReference>
<evidence type="ECO:0000313" key="2">
    <source>
        <dbReference type="EMBL" id="SPP27283.1"/>
    </source>
</evidence>
<proteinExistence type="predicted"/>
<sequence>MKTLMKRFTSIVCIISIGVSVIPVNAAEVDRGISASKILADSKDPIIEAEPQAELPKVQTPEKVVPKANIEKTRPQTRTNYSYYLEARELEDSLIPGIRNNIIDAIKTSSKKLGYLKGSTLEVKIPYMETVPEFYYPPNNTTIRFSGRIEISDISFNTDDTVSIAYKPGTLDTLVFTKLKNEPSNTSLNLTYSKAHILHTYSRLIFWTKVEDEIEKRAAGSIGAYQLGFAEAAPELEVEAKKEVTRLVSNSEHTFKAEDYYTVKKSAGKVTAKFLTQPDTSKIGTMKATIELTDEYKQTTTIEVPFEVYEELSADPVAQDLVLGSKITTDMLHGWVKNVTSLSTGEISPTDYEVKLTDEFTTTAIGDFNVKVSVSSKVSNDKVEVSVPVTVSMGDAIELSNTQGEKIGALTVNDNQLSLVNVDQKVTGVIGNDIEIAVFDGNMQLPILNQTKPSKHAKLAATANKSEFIKLPIAGTITKDTVIKVANNGMKEDTELLINYYSGIKEWKMPYRFIEDQAIYYHYNGERFEAVEVAHLTKKTVAIKRMATHQDLDKVGNEFFLKPMDQTIKFISFSEYPDTSKVGKQPGKIIVEQTLPAGNKVRFEHNVEADIDTGTISFAADKTMVFDDITLTNKNMTVGRLSDDWQLKVNDTRIETLKSDWQLYAKVSGDKTLDPYMTYVDESNGKHSMLENVPIYQQKQSVEAANETIIKWEANQGIMLDIPKNSDLQADEKYQSTIEWTLVLGEE</sequence>
<organism evidence="2 3">
    <name type="scientific">Brochothrix thermosphacta</name>
    <name type="common">Microbacterium thermosphactum</name>
    <dbReference type="NCBI Taxonomy" id="2756"/>
    <lineage>
        <taxon>Bacteria</taxon>
        <taxon>Bacillati</taxon>
        <taxon>Bacillota</taxon>
        <taxon>Bacilli</taxon>
        <taxon>Bacillales</taxon>
        <taxon>Listeriaceae</taxon>
        <taxon>Brochothrix</taxon>
    </lineage>
</organism>
<reference evidence="3" key="1">
    <citation type="submission" date="2018-04" db="EMBL/GenBank/DDBJ databases">
        <authorList>
            <person name="Illikoud N."/>
        </authorList>
    </citation>
    <scope>NUCLEOTIDE SEQUENCE [LARGE SCALE GENOMIC DNA]</scope>
</reference>